<comment type="subcellular location">
    <subcellularLocation>
        <location evidence="1">Cell envelope</location>
    </subcellularLocation>
    <subcellularLocation>
        <location evidence="2">Membrane</location>
    </subcellularLocation>
</comment>
<comment type="caution">
    <text evidence="10">The sequence shown here is derived from an EMBL/GenBank/DDBJ whole genome shotgun (WGS) entry which is preliminary data.</text>
</comment>
<evidence type="ECO:0000256" key="6">
    <source>
        <dbReference type="ARBA" id="ARBA00023136"/>
    </source>
</evidence>
<evidence type="ECO:0000256" key="8">
    <source>
        <dbReference type="SAM" id="SignalP"/>
    </source>
</evidence>
<feature type="signal peptide" evidence="8">
    <location>
        <begin position="1"/>
        <end position="28"/>
    </location>
</feature>
<dbReference type="Gene3D" id="3.80.10.10">
    <property type="entry name" value="Ribonuclease Inhibitor"/>
    <property type="match status" value="1"/>
</dbReference>
<organism evidence="10 11">
    <name type="scientific">Platanthera zijinensis</name>
    <dbReference type="NCBI Taxonomy" id="2320716"/>
    <lineage>
        <taxon>Eukaryota</taxon>
        <taxon>Viridiplantae</taxon>
        <taxon>Streptophyta</taxon>
        <taxon>Embryophyta</taxon>
        <taxon>Tracheophyta</taxon>
        <taxon>Spermatophyta</taxon>
        <taxon>Magnoliopsida</taxon>
        <taxon>Liliopsida</taxon>
        <taxon>Asparagales</taxon>
        <taxon>Orchidaceae</taxon>
        <taxon>Orchidoideae</taxon>
        <taxon>Orchideae</taxon>
        <taxon>Orchidinae</taxon>
        <taxon>Platanthera</taxon>
    </lineage>
</organism>
<gene>
    <name evidence="10" type="primary">PGIP2</name>
    <name evidence="10" type="ORF">KSP39_PZI017999</name>
</gene>
<evidence type="ECO:0000256" key="2">
    <source>
        <dbReference type="ARBA" id="ARBA00004370"/>
    </source>
</evidence>
<reference evidence="10 11" key="1">
    <citation type="journal article" date="2022" name="Nat. Plants">
        <title>Genomes of leafy and leafless Platanthera orchids illuminate the evolution of mycoheterotrophy.</title>
        <authorList>
            <person name="Li M.H."/>
            <person name="Liu K.W."/>
            <person name="Li Z."/>
            <person name="Lu H.C."/>
            <person name="Ye Q.L."/>
            <person name="Zhang D."/>
            <person name="Wang J.Y."/>
            <person name="Li Y.F."/>
            <person name="Zhong Z.M."/>
            <person name="Liu X."/>
            <person name="Yu X."/>
            <person name="Liu D.K."/>
            <person name="Tu X.D."/>
            <person name="Liu B."/>
            <person name="Hao Y."/>
            <person name="Liao X.Y."/>
            <person name="Jiang Y.T."/>
            <person name="Sun W.H."/>
            <person name="Chen J."/>
            <person name="Chen Y.Q."/>
            <person name="Ai Y."/>
            <person name="Zhai J.W."/>
            <person name="Wu S.S."/>
            <person name="Zhou Z."/>
            <person name="Hsiao Y.Y."/>
            <person name="Wu W.L."/>
            <person name="Chen Y.Y."/>
            <person name="Lin Y.F."/>
            <person name="Hsu J.L."/>
            <person name="Li C.Y."/>
            <person name="Wang Z.W."/>
            <person name="Zhao X."/>
            <person name="Zhong W.Y."/>
            <person name="Ma X.K."/>
            <person name="Ma L."/>
            <person name="Huang J."/>
            <person name="Chen G.Z."/>
            <person name="Huang M.Z."/>
            <person name="Huang L."/>
            <person name="Peng D.H."/>
            <person name="Luo Y.B."/>
            <person name="Zou S.Q."/>
            <person name="Chen S.P."/>
            <person name="Lan S."/>
            <person name="Tsai W.C."/>
            <person name="Van de Peer Y."/>
            <person name="Liu Z.J."/>
        </authorList>
    </citation>
    <scope>NUCLEOTIDE SEQUENCE [LARGE SCALE GENOMIC DNA]</scope>
    <source>
        <strain evidence="10">Lor287</strain>
    </source>
</reference>
<dbReference type="PANTHER" id="PTHR48059:SF4">
    <property type="entry name" value="POLYGALACTURONASE INHIBITOR 1-RELATED"/>
    <property type="match status" value="1"/>
</dbReference>
<dbReference type="InterPro" id="IPR013210">
    <property type="entry name" value="LRR_N_plant-typ"/>
</dbReference>
<keyword evidence="4 8" id="KW-0732">Signal</keyword>
<protein>
    <submittedName>
        <fullName evidence="10">Polygalacturonase inhibitor 2</fullName>
    </submittedName>
</protein>
<dbReference type="Pfam" id="PF08263">
    <property type="entry name" value="LRRNT_2"/>
    <property type="match status" value="1"/>
</dbReference>
<evidence type="ECO:0000259" key="9">
    <source>
        <dbReference type="Pfam" id="PF08263"/>
    </source>
</evidence>
<comment type="similarity">
    <text evidence="7">Belongs to the polygalacturonase-inhibiting protein family.</text>
</comment>
<evidence type="ECO:0000256" key="4">
    <source>
        <dbReference type="ARBA" id="ARBA00022729"/>
    </source>
</evidence>
<dbReference type="Proteomes" id="UP001418222">
    <property type="component" value="Unassembled WGS sequence"/>
</dbReference>
<dbReference type="PRINTS" id="PR00019">
    <property type="entry name" value="LEURICHRPT"/>
</dbReference>
<dbReference type="Pfam" id="PF00560">
    <property type="entry name" value="LRR_1"/>
    <property type="match status" value="4"/>
</dbReference>
<keyword evidence="5" id="KW-0677">Repeat</keyword>
<evidence type="ECO:0000256" key="5">
    <source>
        <dbReference type="ARBA" id="ARBA00022737"/>
    </source>
</evidence>
<accession>A0AAP0B337</accession>
<evidence type="ECO:0000256" key="3">
    <source>
        <dbReference type="ARBA" id="ARBA00022614"/>
    </source>
</evidence>
<evidence type="ECO:0000313" key="11">
    <source>
        <dbReference type="Proteomes" id="UP001418222"/>
    </source>
</evidence>
<evidence type="ECO:0000256" key="7">
    <source>
        <dbReference type="ARBA" id="ARBA00038043"/>
    </source>
</evidence>
<evidence type="ECO:0000256" key="1">
    <source>
        <dbReference type="ARBA" id="ARBA00004196"/>
    </source>
</evidence>
<dbReference type="InterPro" id="IPR051848">
    <property type="entry name" value="PGIP"/>
</dbReference>
<feature type="domain" description="Leucine-rich repeat-containing N-terminal plant-type" evidence="9">
    <location>
        <begin position="34"/>
        <end position="71"/>
    </location>
</feature>
<dbReference type="InterPro" id="IPR001611">
    <property type="entry name" value="Leu-rich_rpt"/>
</dbReference>
<sequence length="342" mass="36868">MASFLPAASMFSLLPLLLLLLSATYAAARPACNADDKKALLAVKSYFRDPEILADWTADADCCAWDRIQCDDDSGRIVYVSIDGSPTLSGSLPEAISDLPFLRVLYIADLPLLTGPIPQFLTRLRRLNNLILRNTSLSGPIPAFLSQITTLKLLDLSHNTFTGSIPPDLSLLCGLGDLLLSNNRLTGEIPASFGSFRIASPPQLDLSNNLLSGEIPAELGRPEWGYIDLSNNRRLEGDASVLFGAAKGTTRMNLSGNRFRFDLSRVSFPTGLGFLYLSRNEINGSIPAQINQLEHLTVLNLSDNKLCGEIPQGPVTGKFGKEAYQGNSCLCGLPLGPCPQSG</sequence>
<keyword evidence="11" id="KW-1185">Reference proteome</keyword>
<proteinExistence type="inferred from homology"/>
<dbReference type="FunFam" id="3.80.10.10:FF:000400">
    <property type="entry name" value="Nuclear pore complex protein NUP107"/>
    <property type="match status" value="1"/>
</dbReference>
<dbReference type="PANTHER" id="PTHR48059">
    <property type="entry name" value="POLYGALACTURONASE INHIBITOR 1"/>
    <property type="match status" value="1"/>
</dbReference>
<dbReference type="AlphaFoldDB" id="A0AAP0B337"/>
<dbReference type="GO" id="GO:0016020">
    <property type="term" value="C:membrane"/>
    <property type="evidence" value="ECO:0007669"/>
    <property type="project" value="UniProtKB-SubCell"/>
</dbReference>
<keyword evidence="6" id="KW-0472">Membrane</keyword>
<dbReference type="EMBL" id="JBBWWQ010000016">
    <property type="protein sequence ID" value="KAK8926016.1"/>
    <property type="molecule type" value="Genomic_DNA"/>
</dbReference>
<dbReference type="SUPFAM" id="SSF52058">
    <property type="entry name" value="L domain-like"/>
    <property type="match status" value="1"/>
</dbReference>
<dbReference type="InterPro" id="IPR032675">
    <property type="entry name" value="LRR_dom_sf"/>
</dbReference>
<evidence type="ECO:0000313" key="10">
    <source>
        <dbReference type="EMBL" id="KAK8926016.1"/>
    </source>
</evidence>
<feature type="chain" id="PRO_5042984630" evidence="8">
    <location>
        <begin position="29"/>
        <end position="342"/>
    </location>
</feature>
<keyword evidence="3" id="KW-0433">Leucine-rich repeat</keyword>
<name>A0AAP0B337_9ASPA</name>